<dbReference type="SUPFAM" id="SSF55729">
    <property type="entry name" value="Acyl-CoA N-acyltransferases (Nat)"/>
    <property type="match status" value="1"/>
</dbReference>
<evidence type="ECO:0000313" key="3">
    <source>
        <dbReference type="Proteomes" id="UP001228504"/>
    </source>
</evidence>
<dbReference type="EMBL" id="JAUSUF010000002">
    <property type="protein sequence ID" value="MDQ0148994.1"/>
    <property type="molecule type" value="Genomic_DNA"/>
</dbReference>
<dbReference type="PANTHER" id="PTHR43072">
    <property type="entry name" value="N-ACETYLTRANSFERASE"/>
    <property type="match status" value="1"/>
</dbReference>
<dbReference type="RefSeq" id="WP_307483824.1">
    <property type="nucleotide sequence ID" value="NZ_JAUSUF010000002.1"/>
</dbReference>
<accession>A0ABT9US11</accession>
<keyword evidence="3" id="KW-1185">Reference proteome</keyword>
<feature type="domain" description="N-acetyltransferase" evidence="1">
    <location>
        <begin position="17"/>
        <end position="150"/>
    </location>
</feature>
<dbReference type="Gene3D" id="3.40.630.30">
    <property type="match status" value="1"/>
</dbReference>
<dbReference type="Proteomes" id="UP001228504">
    <property type="component" value="Unassembled WGS sequence"/>
</dbReference>
<evidence type="ECO:0000313" key="2">
    <source>
        <dbReference type="EMBL" id="MDQ0148994.1"/>
    </source>
</evidence>
<dbReference type="InterPro" id="IPR000182">
    <property type="entry name" value="GNAT_dom"/>
</dbReference>
<dbReference type="PROSITE" id="PS51186">
    <property type="entry name" value="GNAT"/>
    <property type="match status" value="1"/>
</dbReference>
<reference evidence="2 3" key="1">
    <citation type="submission" date="2023-07" db="EMBL/GenBank/DDBJ databases">
        <title>Genomic Encyclopedia of Type Strains, Phase IV (KMG-IV): sequencing the most valuable type-strain genomes for metagenomic binning, comparative biology and taxonomic classification.</title>
        <authorList>
            <person name="Goeker M."/>
        </authorList>
    </citation>
    <scope>NUCLEOTIDE SEQUENCE [LARGE SCALE GENOMIC DNA]</scope>
    <source>
        <strain evidence="2 3">DSM 20694</strain>
    </source>
</reference>
<proteinExistence type="predicted"/>
<protein>
    <submittedName>
        <fullName evidence="2">Ribosomal protein S18 acetylase RimI-like enzyme</fullName>
    </submittedName>
</protein>
<comment type="caution">
    <text evidence="2">The sequence shown here is derived from an EMBL/GenBank/DDBJ whole genome shotgun (WGS) entry which is preliminary data.</text>
</comment>
<evidence type="ECO:0000259" key="1">
    <source>
        <dbReference type="PROSITE" id="PS51186"/>
    </source>
</evidence>
<dbReference type="InterPro" id="IPR016181">
    <property type="entry name" value="Acyl_CoA_acyltransferase"/>
</dbReference>
<sequence length="150" mass="18134">MLKLLSMNEKELKVYLEHIIKIYASEKVEAKNWNEEEAEEKSREQIMKTLEKGINEENQYLFVINYNDNFAGYVWIEIYKDEGMINDIWIKEDLRGIGLGKKTMKLIEEKFKEFNVNKILLHVFYHNKYAIKLYEDLGYKISNLYMYKIL</sequence>
<dbReference type="Pfam" id="PF00583">
    <property type="entry name" value="Acetyltransf_1"/>
    <property type="match status" value="1"/>
</dbReference>
<name>A0ABT9US11_9FIRM</name>
<gene>
    <name evidence="2" type="ORF">J2S18_000924</name>
</gene>
<organism evidence="2 3">
    <name type="scientific">Eubacterium multiforme</name>
    <dbReference type="NCBI Taxonomy" id="83339"/>
    <lineage>
        <taxon>Bacteria</taxon>
        <taxon>Bacillati</taxon>
        <taxon>Bacillota</taxon>
        <taxon>Clostridia</taxon>
        <taxon>Eubacteriales</taxon>
        <taxon>Eubacteriaceae</taxon>
        <taxon>Eubacterium</taxon>
    </lineage>
</organism>